<evidence type="ECO:0000256" key="2">
    <source>
        <dbReference type="ARBA" id="ARBA00009142"/>
    </source>
</evidence>
<feature type="transmembrane region" description="Helical" evidence="8">
    <location>
        <begin position="78"/>
        <end position="96"/>
    </location>
</feature>
<comment type="caution">
    <text evidence="9">The sequence shown here is derived from an EMBL/GenBank/DDBJ whole genome shotgun (WGS) entry which is preliminary data.</text>
</comment>
<keyword evidence="10" id="KW-1185">Reference proteome</keyword>
<evidence type="ECO:0000256" key="5">
    <source>
        <dbReference type="ARBA" id="ARBA00022692"/>
    </source>
</evidence>
<feature type="transmembrane region" description="Helical" evidence="8">
    <location>
        <begin position="204"/>
        <end position="222"/>
    </location>
</feature>
<feature type="transmembrane region" description="Helical" evidence="8">
    <location>
        <begin position="12"/>
        <end position="45"/>
    </location>
</feature>
<accession>A0A4Q9DJS9</accession>
<evidence type="ECO:0000256" key="8">
    <source>
        <dbReference type="RuleBase" id="RU363041"/>
    </source>
</evidence>
<evidence type="ECO:0000313" key="9">
    <source>
        <dbReference type="EMBL" id="TBL73291.1"/>
    </source>
</evidence>
<dbReference type="GO" id="GO:0005886">
    <property type="term" value="C:plasma membrane"/>
    <property type="evidence" value="ECO:0007669"/>
    <property type="project" value="UniProtKB-SubCell"/>
</dbReference>
<feature type="transmembrane region" description="Helical" evidence="8">
    <location>
        <begin position="51"/>
        <end position="71"/>
    </location>
</feature>
<dbReference type="InterPro" id="IPR052017">
    <property type="entry name" value="TSUP"/>
</dbReference>
<evidence type="ECO:0000256" key="3">
    <source>
        <dbReference type="ARBA" id="ARBA00022448"/>
    </source>
</evidence>
<dbReference type="PANTHER" id="PTHR30269:SF37">
    <property type="entry name" value="MEMBRANE TRANSPORTER PROTEIN"/>
    <property type="match status" value="1"/>
</dbReference>
<feature type="transmembrane region" description="Helical" evidence="8">
    <location>
        <begin position="108"/>
        <end position="123"/>
    </location>
</feature>
<keyword evidence="4 8" id="KW-1003">Cell membrane</keyword>
<keyword evidence="7 8" id="KW-0472">Membrane</keyword>
<dbReference type="EMBL" id="SIRE01000021">
    <property type="protein sequence ID" value="TBL73291.1"/>
    <property type="molecule type" value="Genomic_DNA"/>
</dbReference>
<feature type="transmembrane region" description="Helical" evidence="8">
    <location>
        <begin position="234"/>
        <end position="252"/>
    </location>
</feature>
<evidence type="ECO:0000256" key="4">
    <source>
        <dbReference type="ARBA" id="ARBA00022475"/>
    </source>
</evidence>
<evidence type="ECO:0000256" key="6">
    <source>
        <dbReference type="ARBA" id="ARBA00022989"/>
    </source>
</evidence>
<dbReference type="Proteomes" id="UP000293142">
    <property type="component" value="Unassembled WGS sequence"/>
</dbReference>
<dbReference type="OrthoDB" id="2880944at2"/>
<keyword evidence="3" id="KW-0813">Transport</keyword>
<comment type="similarity">
    <text evidence="2 8">Belongs to the 4-toluene sulfonate uptake permease (TSUP) (TC 2.A.102) family.</text>
</comment>
<sequence length="253" mass="27636">MVYWMAVAGSSAAWIIWGALFIGGFLQGSAGFGVGLFAVGILTIYVSVKDSTLIILALTIVMSAYVLITLWRHIRWRTIGFVLCGTAAGRVAAYWYIHHLGETEAAKQWLGFMLIAVVVYLYIRPKIESRFRRVMQRKGSAVGVGLAGGFVGGAFALGGPIYALYFIHLFADKKQYNATLQAVFILSNLFTLGLHGVSGDMGSVFWLYTLTGIVPVLAGVMLGNRLFHRMSRVGVQKLAYLIVACSAIRLIWG</sequence>
<dbReference type="PANTHER" id="PTHR30269">
    <property type="entry name" value="TRANSMEMBRANE PROTEIN YFCA"/>
    <property type="match status" value="1"/>
</dbReference>
<reference evidence="9 10" key="1">
    <citation type="submission" date="2019-02" db="EMBL/GenBank/DDBJ databases">
        <title>Paenibacillus sp. nov., isolated from surface-sterilized tissue of Thalictrum simplex L.</title>
        <authorList>
            <person name="Tuo L."/>
        </authorList>
    </citation>
    <scope>NUCLEOTIDE SEQUENCE [LARGE SCALE GENOMIC DNA]</scope>
    <source>
        <strain evidence="9 10">N2SHLJ1</strain>
    </source>
</reference>
<feature type="transmembrane region" description="Helical" evidence="8">
    <location>
        <begin position="144"/>
        <end position="167"/>
    </location>
</feature>
<dbReference type="Pfam" id="PF01925">
    <property type="entry name" value="TauE"/>
    <property type="match status" value="1"/>
</dbReference>
<keyword evidence="6 8" id="KW-1133">Transmembrane helix</keyword>
<evidence type="ECO:0000313" key="10">
    <source>
        <dbReference type="Proteomes" id="UP000293142"/>
    </source>
</evidence>
<keyword evidence="5 8" id="KW-0812">Transmembrane</keyword>
<dbReference type="InterPro" id="IPR002781">
    <property type="entry name" value="TM_pro_TauE-like"/>
</dbReference>
<name>A0A4Q9DJS9_9BACL</name>
<comment type="subcellular location">
    <subcellularLocation>
        <location evidence="1 8">Cell membrane</location>
        <topology evidence="1 8">Multi-pass membrane protein</topology>
    </subcellularLocation>
</comment>
<evidence type="ECO:0000256" key="1">
    <source>
        <dbReference type="ARBA" id="ARBA00004651"/>
    </source>
</evidence>
<gene>
    <name evidence="9" type="ORF">EYB31_26805</name>
</gene>
<organism evidence="9 10">
    <name type="scientific">Paenibacillus thalictri</name>
    <dbReference type="NCBI Taxonomy" id="2527873"/>
    <lineage>
        <taxon>Bacteria</taxon>
        <taxon>Bacillati</taxon>
        <taxon>Bacillota</taxon>
        <taxon>Bacilli</taxon>
        <taxon>Bacillales</taxon>
        <taxon>Paenibacillaceae</taxon>
        <taxon>Paenibacillus</taxon>
    </lineage>
</organism>
<proteinExistence type="inferred from homology"/>
<protein>
    <recommendedName>
        <fullName evidence="8">Probable membrane transporter protein</fullName>
    </recommendedName>
</protein>
<evidence type="ECO:0000256" key="7">
    <source>
        <dbReference type="ARBA" id="ARBA00023136"/>
    </source>
</evidence>
<dbReference type="AlphaFoldDB" id="A0A4Q9DJS9"/>